<evidence type="ECO:0000256" key="3">
    <source>
        <dbReference type="RuleBase" id="RU369080"/>
    </source>
</evidence>
<accession>A0ABR2B6S5</accession>
<protein>
    <recommendedName>
        <fullName evidence="3">Calcineurin B-like protein</fullName>
    </recommendedName>
</protein>
<proteinExistence type="inferred from homology"/>
<evidence type="ECO:0000256" key="2">
    <source>
        <dbReference type="ARBA" id="ARBA00023774"/>
    </source>
</evidence>
<evidence type="ECO:0000313" key="6">
    <source>
        <dbReference type="Proteomes" id="UP001472677"/>
    </source>
</evidence>
<dbReference type="Proteomes" id="UP001472677">
    <property type="component" value="Unassembled WGS sequence"/>
</dbReference>
<comment type="subunit">
    <text evidence="3">Homodimer. Interacts with CIPK.</text>
</comment>
<comment type="similarity">
    <text evidence="2 3">Belongs to the calcineurin regulatory subunit family.</text>
</comment>
<dbReference type="SMART" id="SM00054">
    <property type="entry name" value="EFh"/>
    <property type="match status" value="3"/>
</dbReference>
<evidence type="ECO:0000256" key="1">
    <source>
        <dbReference type="ARBA" id="ARBA00022737"/>
    </source>
</evidence>
<evidence type="ECO:0000259" key="4">
    <source>
        <dbReference type="PROSITE" id="PS50222"/>
    </source>
</evidence>
<dbReference type="CDD" id="cd00051">
    <property type="entry name" value="EFh"/>
    <property type="match status" value="1"/>
</dbReference>
<dbReference type="Pfam" id="PF13202">
    <property type="entry name" value="EF-hand_5"/>
    <property type="match status" value="1"/>
</dbReference>
<dbReference type="PRINTS" id="PR00450">
    <property type="entry name" value="RECOVERIN"/>
</dbReference>
<dbReference type="InterPro" id="IPR045198">
    <property type="entry name" value="CNBL1-10"/>
</dbReference>
<dbReference type="InterPro" id="IPR011992">
    <property type="entry name" value="EF-hand-dom_pair"/>
</dbReference>
<dbReference type="PANTHER" id="PTHR23056:SF147">
    <property type="entry name" value="CALCINEURIN B-LIKE PROTEIN 8"/>
    <property type="match status" value="1"/>
</dbReference>
<name>A0ABR2B6S5_9ROSI</name>
<dbReference type="EMBL" id="JBBPBM010000164">
    <property type="protein sequence ID" value="KAK8502666.1"/>
    <property type="molecule type" value="Genomic_DNA"/>
</dbReference>
<gene>
    <name evidence="5" type="ORF">V6N12_073154</name>
</gene>
<feature type="domain" description="EF-hand" evidence="4">
    <location>
        <begin position="73"/>
        <end position="108"/>
    </location>
</feature>
<keyword evidence="3" id="KW-0479">Metal-binding</keyword>
<comment type="subcellular location">
    <subcellularLocation>
        <location evidence="3">Membrane</location>
    </subcellularLocation>
</comment>
<keyword evidence="3" id="KW-0472">Membrane</keyword>
<feature type="domain" description="EF-hand" evidence="4">
    <location>
        <begin position="154"/>
        <end position="189"/>
    </location>
</feature>
<evidence type="ECO:0000313" key="5">
    <source>
        <dbReference type="EMBL" id="KAK8502666.1"/>
    </source>
</evidence>
<sequence>MQAFMGCFCFKKVKNKPGHNYKDPLILASETPFTVHEVKALYDLYKRLSSSIIKDGLIHKEEFQLAVFRNSSNQNLFADRVFDSFDAKRNGVIEFGEFVRSLSVFHPRAPESDKTAFLFRLYDLRQTGYIDREELKEMLLALLGESDLSLSNDMVEMILEETMVKADSKGDGKIDEEEWREFVKNNPSVLKNMTLPYLQDLTTLTFPTFVPNNEAEIIGRNS</sequence>
<dbReference type="Pfam" id="PF13499">
    <property type="entry name" value="EF-hand_7"/>
    <property type="match status" value="1"/>
</dbReference>
<reference evidence="5 6" key="1">
    <citation type="journal article" date="2024" name="G3 (Bethesda)">
        <title>Genome assembly of Hibiscus sabdariffa L. provides insights into metabolisms of medicinal natural products.</title>
        <authorList>
            <person name="Kim T."/>
        </authorList>
    </citation>
    <scope>NUCLEOTIDE SEQUENCE [LARGE SCALE GENOMIC DNA]</scope>
    <source>
        <strain evidence="5">TK-2024</strain>
        <tissue evidence="5">Old leaves</tissue>
    </source>
</reference>
<dbReference type="Gene3D" id="1.10.238.10">
    <property type="entry name" value="EF-hand"/>
    <property type="match status" value="1"/>
</dbReference>
<comment type="function">
    <text evidence="3">Acts as a calcium sensor. CBL proteins interact with CIPK serine-threonine protein kinases. Binding of a CBL protein to the regulatory NAF domain of a CIPK protein lead to the activation of the kinase in a calcium-dependent manner.</text>
</comment>
<organism evidence="5 6">
    <name type="scientific">Hibiscus sabdariffa</name>
    <name type="common">roselle</name>
    <dbReference type="NCBI Taxonomy" id="183260"/>
    <lineage>
        <taxon>Eukaryota</taxon>
        <taxon>Viridiplantae</taxon>
        <taxon>Streptophyta</taxon>
        <taxon>Embryophyta</taxon>
        <taxon>Tracheophyta</taxon>
        <taxon>Spermatophyta</taxon>
        <taxon>Magnoliopsida</taxon>
        <taxon>eudicotyledons</taxon>
        <taxon>Gunneridae</taxon>
        <taxon>Pentapetalae</taxon>
        <taxon>rosids</taxon>
        <taxon>malvids</taxon>
        <taxon>Malvales</taxon>
        <taxon>Malvaceae</taxon>
        <taxon>Malvoideae</taxon>
        <taxon>Hibiscus</taxon>
    </lineage>
</organism>
<keyword evidence="3" id="KW-0106">Calcium</keyword>
<keyword evidence="6" id="KW-1185">Reference proteome</keyword>
<dbReference type="PANTHER" id="PTHR23056">
    <property type="entry name" value="CALCINEURIN B"/>
    <property type="match status" value="1"/>
</dbReference>
<keyword evidence="1 3" id="KW-0677">Repeat</keyword>
<dbReference type="SUPFAM" id="SSF47473">
    <property type="entry name" value="EF-hand"/>
    <property type="match status" value="1"/>
</dbReference>
<dbReference type="InterPro" id="IPR002048">
    <property type="entry name" value="EF_hand_dom"/>
</dbReference>
<feature type="domain" description="EF-hand" evidence="4">
    <location>
        <begin position="110"/>
        <end position="145"/>
    </location>
</feature>
<comment type="caution">
    <text evidence="5">The sequence shown here is derived from an EMBL/GenBank/DDBJ whole genome shotgun (WGS) entry which is preliminary data.</text>
</comment>
<dbReference type="PROSITE" id="PS50222">
    <property type="entry name" value="EF_HAND_2"/>
    <property type="match status" value="3"/>
</dbReference>